<dbReference type="OrthoDB" id="4773434at2"/>
<keyword evidence="6" id="KW-1185">Reference proteome</keyword>
<dbReference type="InterPro" id="IPR012340">
    <property type="entry name" value="NA-bd_OB-fold"/>
</dbReference>
<feature type="compositionally biased region" description="Basic and acidic residues" evidence="4">
    <location>
        <begin position="81"/>
        <end position="93"/>
    </location>
</feature>
<keyword evidence="1 2" id="KW-0238">DNA-binding</keyword>
<evidence type="ECO:0000256" key="2">
    <source>
        <dbReference type="PROSITE-ProRule" id="PRU00252"/>
    </source>
</evidence>
<dbReference type="STRING" id="317018.AVL63_02710"/>
<dbReference type="EMBL" id="LQBM01000003">
    <property type="protein sequence ID" value="KUG58951.1"/>
    <property type="molecule type" value="Genomic_DNA"/>
</dbReference>
<comment type="caution">
    <text evidence="5">The sequence shown here is derived from an EMBL/GenBank/DDBJ whole genome shotgun (WGS) entry which is preliminary data.</text>
</comment>
<reference evidence="6" key="1">
    <citation type="submission" date="2015-12" db="EMBL/GenBank/DDBJ databases">
        <authorList>
            <person name="Nair G.R."/>
            <person name="Kaur G."/>
            <person name="Mayilraj S."/>
        </authorList>
    </citation>
    <scope>NUCLEOTIDE SEQUENCE [LARGE SCALE GENOMIC DNA]</scope>
    <source>
        <strain evidence="6">CD08_7</strain>
    </source>
</reference>
<feature type="region of interest" description="Disordered" evidence="4">
    <location>
        <begin position="80"/>
        <end position="157"/>
    </location>
</feature>
<protein>
    <recommendedName>
        <fullName evidence="3">Single-stranded DNA-binding protein</fullName>
    </recommendedName>
</protein>
<dbReference type="CDD" id="cd04496">
    <property type="entry name" value="SSB_OBF"/>
    <property type="match status" value="1"/>
</dbReference>
<evidence type="ECO:0000313" key="6">
    <source>
        <dbReference type="Proteomes" id="UP000054023"/>
    </source>
</evidence>
<dbReference type="InterPro" id="IPR000424">
    <property type="entry name" value="Primosome_PriB/ssb"/>
</dbReference>
<dbReference type="NCBIfam" id="TIGR00621">
    <property type="entry name" value="ssb"/>
    <property type="match status" value="1"/>
</dbReference>
<name>A0A0W8IG66_9MICC</name>
<dbReference type="Gene3D" id="2.40.50.140">
    <property type="entry name" value="Nucleic acid-binding proteins"/>
    <property type="match status" value="1"/>
</dbReference>
<evidence type="ECO:0000256" key="4">
    <source>
        <dbReference type="SAM" id="MobiDB-lite"/>
    </source>
</evidence>
<organism evidence="5 6">
    <name type="scientific">Nesterenkonia jeotgali</name>
    <dbReference type="NCBI Taxonomy" id="317018"/>
    <lineage>
        <taxon>Bacteria</taxon>
        <taxon>Bacillati</taxon>
        <taxon>Actinomycetota</taxon>
        <taxon>Actinomycetes</taxon>
        <taxon>Micrococcales</taxon>
        <taxon>Micrococcaceae</taxon>
        <taxon>Nesterenkonia</taxon>
    </lineage>
</organism>
<dbReference type="PROSITE" id="PS50935">
    <property type="entry name" value="SSB"/>
    <property type="match status" value="1"/>
</dbReference>
<sequence length="157" mass="16878">MHTTVITANLTHDPDGLRHVGDAAVLNLNVAVNRREKVRGEWQDGEPTFYRLNLWRELAINAAESLRKGQEVLVMGTAKTRSWEQDGQKRSAQEIDVDAIGPNLKFQTTTAQRVQKDGAQRSQSSGFPATAAPQDPWGGSSSGGGSWGAPGAGPAPF</sequence>
<dbReference type="RefSeq" id="WP_058888634.1">
    <property type="nucleotide sequence ID" value="NZ_LQBM01000003.1"/>
</dbReference>
<dbReference type="AlphaFoldDB" id="A0A0W8IG66"/>
<dbReference type="GO" id="GO:0003697">
    <property type="term" value="F:single-stranded DNA binding"/>
    <property type="evidence" value="ECO:0007669"/>
    <property type="project" value="InterPro"/>
</dbReference>
<dbReference type="InterPro" id="IPR011344">
    <property type="entry name" value="ssDNA-bd"/>
</dbReference>
<dbReference type="SUPFAM" id="SSF50249">
    <property type="entry name" value="Nucleic acid-binding proteins"/>
    <property type="match status" value="1"/>
</dbReference>
<dbReference type="Pfam" id="PF00436">
    <property type="entry name" value="SSB"/>
    <property type="match status" value="1"/>
</dbReference>
<accession>A0A0W8IG66</accession>
<proteinExistence type="predicted"/>
<feature type="compositionally biased region" description="Gly residues" evidence="4">
    <location>
        <begin position="140"/>
        <end position="151"/>
    </location>
</feature>
<evidence type="ECO:0000256" key="1">
    <source>
        <dbReference type="ARBA" id="ARBA00023125"/>
    </source>
</evidence>
<gene>
    <name evidence="5" type="ORF">AVL63_02710</name>
</gene>
<dbReference type="GO" id="GO:0006260">
    <property type="term" value="P:DNA replication"/>
    <property type="evidence" value="ECO:0007669"/>
    <property type="project" value="InterPro"/>
</dbReference>
<dbReference type="Proteomes" id="UP000054023">
    <property type="component" value="Unassembled WGS sequence"/>
</dbReference>
<evidence type="ECO:0000256" key="3">
    <source>
        <dbReference type="RuleBase" id="RU000524"/>
    </source>
</evidence>
<evidence type="ECO:0000313" key="5">
    <source>
        <dbReference type="EMBL" id="KUG58951.1"/>
    </source>
</evidence>